<dbReference type="RefSeq" id="WP_380225432.1">
    <property type="nucleotide sequence ID" value="NZ_JBHSOF010000012.1"/>
</dbReference>
<feature type="compositionally biased region" description="Basic residues" evidence="1">
    <location>
        <begin position="23"/>
        <end position="34"/>
    </location>
</feature>
<dbReference type="EMBL" id="JBHSOF010000012">
    <property type="protein sequence ID" value="MFC5663756.1"/>
    <property type="molecule type" value="Genomic_DNA"/>
</dbReference>
<dbReference type="Gene3D" id="3.30.365.10">
    <property type="entry name" value="Aldehyde oxidase/xanthine dehydrogenase, molybdopterin binding domain"/>
    <property type="match status" value="4"/>
</dbReference>
<dbReference type="InterPro" id="IPR046867">
    <property type="entry name" value="AldOxase/xan_DH_MoCoBD2"/>
</dbReference>
<gene>
    <name evidence="3" type="ORF">ACFP3U_12260</name>
</gene>
<dbReference type="SUPFAM" id="SSF54665">
    <property type="entry name" value="CO dehydrogenase molybdoprotein N-domain-like"/>
    <property type="match status" value="1"/>
</dbReference>
<dbReference type="PANTHER" id="PTHR47495:SF1">
    <property type="entry name" value="BLL3820 PROTEIN"/>
    <property type="match status" value="1"/>
</dbReference>
<dbReference type="Pfam" id="PF02738">
    <property type="entry name" value="MoCoBD_1"/>
    <property type="match status" value="1"/>
</dbReference>
<keyword evidence="4" id="KW-1185">Reference proteome</keyword>
<dbReference type="Pfam" id="PF20256">
    <property type="entry name" value="MoCoBD_2"/>
    <property type="match status" value="2"/>
</dbReference>
<name>A0ABW0WZX9_9ACTN</name>
<dbReference type="PANTHER" id="PTHR47495">
    <property type="entry name" value="ALDEHYDE DEHYDROGENASE"/>
    <property type="match status" value="1"/>
</dbReference>
<feature type="domain" description="Aldehyde oxidase/xanthine dehydrogenase a/b hammerhead" evidence="2">
    <location>
        <begin position="325"/>
        <end position="403"/>
    </location>
</feature>
<proteinExistence type="predicted"/>
<evidence type="ECO:0000259" key="2">
    <source>
        <dbReference type="SMART" id="SM01008"/>
    </source>
</evidence>
<dbReference type="InterPro" id="IPR000674">
    <property type="entry name" value="Ald_Oxase/Xan_DH_a/b"/>
</dbReference>
<feature type="region of interest" description="Disordered" evidence="1">
    <location>
        <begin position="1"/>
        <end position="93"/>
    </location>
</feature>
<accession>A0ABW0WZX9</accession>
<dbReference type="Proteomes" id="UP001595975">
    <property type="component" value="Unassembled WGS sequence"/>
</dbReference>
<sequence>MSEHAPGVRVDRPVGRSYAQPRSRSRSWTRPKRARLPEHRPAPSAPGRDPHGPPGRSRHRREGLPPISTSIAPSDGTDFTGEQQSGADQQPGAADRRRFLTYLLAAPTLTVAARAGLDAAAPATAQAATATAQAAAAPSQLLGLPGIPDIVDLGQALQLAGLPTAHLLVLEITTAGRAVLHLPRLEVGQGLTTTVAMMVAEELDARLTDVDVPLSDSRPDLLFSQLTGASNSVRTLYDPVRGAAAAARARLVTAAARRWSLPAGTLRTADSAVLAPDGRRAGYGELAAEAAAVTVPAVPATPKPPEQRRLVGRPTGRIDARDMVTGRAQYAGDLAVPGAVPTVVARPTTLHGTLASLDASAARAMPGVLAVVTVPSGVAVLAETFDQALKARDALRTSWHPGPVAALSDADIRSKLRAAHAPFLVPPLLTQYVDGEFDFAFVNHAPMEVLTAVADVRPNRAEIWFAAQTPIVAQQTIAAELGLPQDAVTVHVVRGGGSFGRRLFYDAAVEAAQISRAAGRPVKLMWTRNDDMRHGRMRPATHHRVRATYGLGRVLSYEHRAATVMTDFGHGLGEALTAAGFQLSVAGLSLAQAFFLLSQSNPYNVGLPTQLLAEVPLRIPTGSWRSVYSGTVRVADEIMMDELARRLGQDPVAFRRGRLRESAGRSVLDKVAQAGRWGRTMPAGQAQGIGYHAENGGRTAYLVELDATDPKQPRVTKAVIAADLGTVINPTGLEAQLTGALIDGISVILQAGNHIDRGAVREGSFADFQYARQRHSPPVVEIHLLPPSGPPGGAGELGVPAASAAVANAYARATGTSPRSFPINF</sequence>
<dbReference type="InterPro" id="IPR036856">
    <property type="entry name" value="Ald_Oxase/Xan_DH_a/b_sf"/>
</dbReference>
<evidence type="ECO:0000313" key="3">
    <source>
        <dbReference type="EMBL" id="MFC5663756.1"/>
    </source>
</evidence>
<dbReference type="InterPro" id="IPR037165">
    <property type="entry name" value="AldOxase/xan_DH_Mopterin-bd_sf"/>
</dbReference>
<dbReference type="SMART" id="SM01008">
    <property type="entry name" value="Ald_Xan_dh_C"/>
    <property type="match status" value="1"/>
</dbReference>
<dbReference type="SUPFAM" id="SSF56003">
    <property type="entry name" value="Molybdenum cofactor-binding domain"/>
    <property type="match status" value="2"/>
</dbReference>
<organism evidence="3 4">
    <name type="scientific">Kitasatospora misakiensis</name>
    <dbReference type="NCBI Taxonomy" id="67330"/>
    <lineage>
        <taxon>Bacteria</taxon>
        <taxon>Bacillati</taxon>
        <taxon>Actinomycetota</taxon>
        <taxon>Actinomycetes</taxon>
        <taxon>Kitasatosporales</taxon>
        <taxon>Streptomycetaceae</taxon>
        <taxon>Kitasatospora</taxon>
    </lineage>
</organism>
<evidence type="ECO:0000313" key="4">
    <source>
        <dbReference type="Proteomes" id="UP001595975"/>
    </source>
</evidence>
<dbReference type="Gene3D" id="3.90.1170.50">
    <property type="entry name" value="Aldehyde oxidase/xanthine dehydrogenase, a/b hammerhead"/>
    <property type="match status" value="1"/>
</dbReference>
<dbReference type="InterPro" id="IPR052516">
    <property type="entry name" value="N-heterocyclic_Hydroxylase"/>
</dbReference>
<comment type="caution">
    <text evidence="3">The sequence shown here is derived from an EMBL/GenBank/DDBJ whole genome shotgun (WGS) entry which is preliminary data.</text>
</comment>
<evidence type="ECO:0000256" key="1">
    <source>
        <dbReference type="SAM" id="MobiDB-lite"/>
    </source>
</evidence>
<dbReference type="InterPro" id="IPR008274">
    <property type="entry name" value="AldOxase/xan_DH_MoCoBD1"/>
</dbReference>
<protein>
    <submittedName>
        <fullName evidence="3">Molybdopterin cofactor-binding domain-containing protein</fullName>
    </submittedName>
</protein>
<reference evidence="4" key="1">
    <citation type="journal article" date="2019" name="Int. J. Syst. Evol. Microbiol.">
        <title>The Global Catalogue of Microorganisms (GCM) 10K type strain sequencing project: providing services to taxonomists for standard genome sequencing and annotation.</title>
        <authorList>
            <consortium name="The Broad Institute Genomics Platform"/>
            <consortium name="The Broad Institute Genome Sequencing Center for Infectious Disease"/>
            <person name="Wu L."/>
            <person name="Ma J."/>
        </authorList>
    </citation>
    <scope>NUCLEOTIDE SEQUENCE [LARGE SCALE GENOMIC DNA]</scope>
    <source>
        <strain evidence="4">CGMCC 4.1437</strain>
    </source>
</reference>